<reference evidence="2" key="1">
    <citation type="journal article" date="2013" name="G3 (Bethesda)">
        <title>Comparative genomics of a plant-pathogenic fungus, Pyrenophora tritici-repentis, reveals transduplication and the impact of repeat elements on pathogenicity and population divergence.</title>
        <authorList>
            <person name="Manning V.A."/>
            <person name="Pandelova I."/>
            <person name="Dhillon B."/>
            <person name="Wilhelm L.J."/>
            <person name="Goodwin S.B."/>
            <person name="Berlin A.M."/>
            <person name="Figueroa M."/>
            <person name="Freitag M."/>
            <person name="Hane J.K."/>
            <person name="Henrissat B."/>
            <person name="Holman W.H."/>
            <person name="Kodira C.D."/>
            <person name="Martin J."/>
            <person name="Oliver R.P."/>
            <person name="Robbertse B."/>
            <person name="Schackwitz W."/>
            <person name="Schwartz D.C."/>
            <person name="Spatafora J.W."/>
            <person name="Turgeon B.G."/>
            <person name="Yandava C."/>
            <person name="Young S."/>
            <person name="Zhou S."/>
            <person name="Zeng Q."/>
            <person name="Grigoriev I.V."/>
            <person name="Ma L.-J."/>
            <person name="Ciuffetti L.M."/>
        </authorList>
    </citation>
    <scope>NUCLEOTIDE SEQUENCE [LARGE SCALE GENOMIC DNA]</scope>
    <source>
        <strain evidence="2">Pt-1C-BFP</strain>
    </source>
</reference>
<name>B2VTI8_PYRTR</name>
<dbReference type="EMBL" id="DS231615">
    <property type="protein sequence ID" value="EDU41390.1"/>
    <property type="molecule type" value="Genomic_DNA"/>
</dbReference>
<organism evidence="1 2">
    <name type="scientific">Pyrenophora tritici-repentis (strain Pt-1C-BFP)</name>
    <name type="common">Wheat tan spot fungus</name>
    <name type="synonym">Drechslera tritici-repentis</name>
    <dbReference type="NCBI Taxonomy" id="426418"/>
    <lineage>
        <taxon>Eukaryota</taxon>
        <taxon>Fungi</taxon>
        <taxon>Dikarya</taxon>
        <taxon>Ascomycota</taxon>
        <taxon>Pezizomycotina</taxon>
        <taxon>Dothideomycetes</taxon>
        <taxon>Pleosporomycetidae</taxon>
        <taxon>Pleosporales</taxon>
        <taxon>Pleosporineae</taxon>
        <taxon>Pleosporaceae</taxon>
        <taxon>Pyrenophora</taxon>
    </lineage>
</organism>
<gene>
    <name evidence="1" type="ORF">PTRG_01952</name>
</gene>
<dbReference type="AlphaFoldDB" id="B2VTI8"/>
<proteinExistence type="predicted"/>
<evidence type="ECO:0000313" key="2">
    <source>
        <dbReference type="Proteomes" id="UP000001471"/>
    </source>
</evidence>
<dbReference type="Proteomes" id="UP000001471">
    <property type="component" value="Unassembled WGS sequence"/>
</dbReference>
<dbReference type="InParanoid" id="B2VTI8"/>
<dbReference type="HOGENOM" id="CLU_2832415_0_0_1"/>
<sequence length="66" mass="7719">MRSSRAMRLMVQRTAHIPLVCHMRQRNLGTKDVCSRPHTLLMVLLLVQSWALVARHGTQRRHSTFQ</sequence>
<evidence type="ECO:0000313" key="1">
    <source>
        <dbReference type="EMBL" id="EDU41390.1"/>
    </source>
</evidence>
<accession>B2VTI8</accession>
<protein>
    <submittedName>
        <fullName evidence="1">Uncharacterized protein</fullName>
    </submittedName>
</protein>